<evidence type="ECO:0000313" key="3">
    <source>
        <dbReference type="EMBL" id="CAB4177984.1"/>
    </source>
</evidence>
<gene>
    <name evidence="3" type="ORF">UFOVP1016_18</name>
</gene>
<proteinExistence type="predicted"/>
<evidence type="ECO:0000256" key="2">
    <source>
        <dbReference type="SAM" id="Phobius"/>
    </source>
</evidence>
<keyword evidence="2" id="KW-1133">Transmembrane helix</keyword>
<keyword evidence="1" id="KW-0175">Coiled coil</keyword>
<organism evidence="3">
    <name type="scientific">uncultured Caudovirales phage</name>
    <dbReference type="NCBI Taxonomy" id="2100421"/>
    <lineage>
        <taxon>Viruses</taxon>
        <taxon>Duplodnaviria</taxon>
        <taxon>Heunggongvirae</taxon>
        <taxon>Uroviricota</taxon>
        <taxon>Caudoviricetes</taxon>
        <taxon>Peduoviridae</taxon>
        <taxon>Maltschvirus</taxon>
        <taxon>Maltschvirus maltsch</taxon>
    </lineage>
</organism>
<protein>
    <submittedName>
        <fullName evidence="3">Uncharacterized protein</fullName>
    </submittedName>
</protein>
<name>A0A6J5QE56_9CAUD</name>
<keyword evidence="2" id="KW-0812">Transmembrane</keyword>
<feature type="transmembrane region" description="Helical" evidence="2">
    <location>
        <begin position="6"/>
        <end position="26"/>
    </location>
</feature>
<accession>A0A6J5QE56</accession>
<feature type="coiled-coil region" evidence="1">
    <location>
        <begin position="32"/>
        <end position="62"/>
    </location>
</feature>
<reference evidence="3" key="1">
    <citation type="submission" date="2020-05" db="EMBL/GenBank/DDBJ databases">
        <authorList>
            <person name="Chiriac C."/>
            <person name="Salcher M."/>
            <person name="Ghai R."/>
            <person name="Kavagutti S V."/>
        </authorList>
    </citation>
    <scope>NUCLEOTIDE SEQUENCE</scope>
</reference>
<evidence type="ECO:0000256" key="1">
    <source>
        <dbReference type="SAM" id="Coils"/>
    </source>
</evidence>
<keyword evidence="2" id="KW-0472">Membrane</keyword>
<dbReference type="EMBL" id="LR796963">
    <property type="protein sequence ID" value="CAB4177984.1"/>
    <property type="molecule type" value="Genomic_DNA"/>
</dbReference>
<sequence>MGFLIALIAMVLVFCLMLPIISIIYFDTLAVQKESKAQIDRMERLRKQLEEDRKKMGHDNRKEE</sequence>